<keyword evidence="2" id="KW-0964">Secreted</keyword>
<gene>
    <name evidence="4" type="ORF">CYR55_17055</name>
</gene>
<keyword evidence="3" id="KW-0732">Signal</keyword>
<dbReference type="Pfam" id="PF03022">
    <property type="entry name" value="MRJP"/>
    <property type="match status" value="1"/>
</dbReference>
<dbReference type="InterPro" id="IPR011042">
    <property type="entry name" value="6-blade_b-propeller_TolB-like"/>
</dbReference>
<dbReference type="OrthoDB" id="9797664at2"/>
<comment type="caution">
    <text evidence="4">The sequence shown here is derived from an EMBL/GenBank/DDBJ whole genome shotgun (WGS) entry which is preliminary data.</text>
</comment>
<evidence type="ECO:0000256" key="3">
    <source>
        <dbReference type="SAM" id="SignalP"/>
    </source>
</evidence>
<dbReference type="EMBL" id="PJZF01000017">
    <property type="protein sequence ID" value="PLR33295.1"/>
    <property type="molecule type" value="Genomic_DNA"/>
</dbReference>
<dbReference type="Proteomes" id="UP000234240">
    <property type="component" value="Unassembled WGS sequence"/>
</dbReference>
<reference evidence="4 5" key="1">
    <citation type="submission" date="2017-12" db="EMBL/GenBank/DDBJ databases">
        <title>Characterization of six clinical isolates of Enterochimera gen. nov., a novel genus of the Yersiniaciae family and the three species Enterochimera arupensis sp. nov., Enterochimera coloradensis sp. nov, and Enterochimera californica sp. nov.</title>
        <authorList>
            <person name="Rossi A."/>
            <person name="Fisher M."/>
        </authorList>
    </citation>
    <scope>NUCLEOTIDE SEQUENCE [LARGE SCALE GENOMIC DNA]</scope>
    <source>
        <strain evidence="5">2015-Iso6</strain>
    </source>
</reference>
<feature type="signal peptide" evidence="3">
    <location>
        <begin position="1"/>
        <end position="24"/>
    </location>
</feature>
<proteinExistence type="predicted"/>
<sequence>MRRREFISGTLAALCLTRPAFALAQSATRPALQRVFTSPWLANGVAVSAEGAYFINLPRFEGHADSPALARVTDKGPVAFPGNHWNTWRAGDEGVNSLVNVNACHIFDNLLWAVDQGAPPGGKPQAGAAKLVAFDIQSGEVKKLIRFDANALPEGGSPNDLRIHGDLIYVTDSGLGGILIHDMKTGLTRRKLSAAAPLRKPENLVQKGFQGRVLMDADGKKPAVHSDVIEVTADGSRLYYATPTGPLFRIRTAYLLDDSLDDNALEKKLEKVADIPSIGGSAIDAEGNIYLSDAEKRAIERLRPDGSRETLIQDDRLVSPDALVISRGWMYIPAPQIEYLSQYNQGKDQTRAPWSVYRFRLPDNVHPA</sequence>
<keyword evidence="5" id="KW-1185">Reference proteome</keyword>
<comment type="subcellular location">
    <subcellularLocation>
        <location evidence="1">Secreted</location>
    </subcellularLocation>
</comment>
<dbReference type="Gene3D" id="2.120.10.30">
    <property type="entry name" value="TolB, C-terminal domain"/>
    <property type="match status" value="1"/>
</dbReference>
<dbReference type="AlphaFoldDB" id="A0A2N5DZM0"/>
<dbReference type="RefSeq" id="WP_101817563.1">
    <property type="nucleotide sequence ID" value="NZ_PJZF01000017.1"/>
</dbReference>
<feature type="chain" id="PRO_5014917721" evidence="3">
    <location>
        <begin position="25"/>
        <end position="368"/>
    </location>
</feature>
<dbReference type="InterPro" id="IPR017996">
    <property type="entry name" value="MRJP/yellow-related"/>
</dbReference>
<name>A0A2N5DZM0_9GAMM</name>
<evidence type="ECO:0000256" key="1">
    <source>
        <dbReference type="ARBA" id="ARBA00004613"/>
    </source>
</evidence>
<dbReference type="GO" id="GO:0005576">
    <property type="term" value="C:extracellular region"/>
    <property type="evidence" value="ECO:0007669"/>
    <property type="project" value="UniProtKB-SubCell"/>
</dbReference>
<evidence type="ECO:0000313" key="5">
    <source>
        <dbReference type="Proteomes" id="UP000234240"/>
    </source>
</evidence>
<protein>
    <submittedName>
        <fullName evidence="4">Bleomycin resistance protein</fullName>
    </submittedName>
</protein>
<organism evidence="4 5">
    <name type="scientific">Chimaeribacter californicus</name>
    <dbReference type="NCBI Taxonomy" id="2060067"/>
    <lineage>
        <taxon>Bacteria</taxon>
        <taxon>Pseudomonadati</taxon>
        <taxon>Pseudomonadota</taxon>
        <taxon>Gammaproteobacteria</taxon>
        <taxon>Enterobacterales</taxon>
        <taxon>Yersiniaceae</taxon>
        <taxon>Chimaeribacter</taxon>
    </lineage>
</organism>
<evidence type="ECO:0000256" key="2">
    <source>
        <dbReference type="ARBA" id="ARBA00022525"/>
    </source>
</evidence>
<accession>A0A2N5DZM0</accession>
<dbReference type="SUPFAM" id="SSF101898">
    <property type="entry name" value="NHL repeat"/>
    <property type="match status" value="1"/>
</dbReference>
<evidence type="ECO:0000313" key="4">
    <source>
        <dbReference type="EMBL" id="PLR33295.1"/>
    </source>
</evidence>